<dbReference type="AlphaFoldDB" id="A0A7W8TS40"/>
<comment type="caution">
    <text evidence="2">The sequence shown here is derived from an EMBL/GenBank/DDBJ whole genome shotgun (WGS) entry which is preliminary data.</text>
</comment>
<dbReference type="Pfam" id="PF13302">
    <property type="entry name" value="Acetyltransf_3"/>
    <property type="match status" value="1"/>
</dbReference>
<gene>
    <name evidence="2" type="ORF">HD598_000588</name>
</gene>
<feature type="domain" description="N-acetyltransferase" evidence="1">
    <location>
        <begin position="11"/>
        <end position="54"/>
    </location>
</feature>
<protein>
    <recommendedName>
        <fullName evidence="1">N-acetyltransferase domain-containing protein</fullName>
    </recommendedName>
</protein>
<dbReference type="EMBL" id="JACHDR010000001">
    <property type="protein sequence ID" value="MBB5511901.1"/>
    <property type="molecule type" value="Genomic_DNA"/>
</dbReference>
<organism evidence="2 3">
    <name type="scientific">Neomicrococcus aestuarii</name>
    <dbReference type="NCBI Taxonomy" id="556325"/>
    <lineage>
        <taxon>Bacteria</taxon>
        <taxon>Bacillati</taxon>
        <taxon>Actinomycetota</taxon>
        <taxon>Actinomycetes</taxon>
        <taxon>Micrococcales</taxon>
        <taxon>Micrococcaceae</taxon>
        <taxon>Neomicrococcus</taxon>
    </lineage>
</organism>
<dbReference type="RefSeq" id="WP_183663679.1">
    <property type="nucleotide sequence ID" value="NZ_BAAARH010000003.1"/>
</dbReference>
<accession>A0A7W8TS40</accession>
<reference evidence="2 3" key="1">
    <citation type="submission" date="2020-08" db="EMBL/GenBank/DDBJ databases">
        <title>Sequencing the genomes of 1000 actinobacteria strains.</title>
        <authorList>
            <person name="Klenk H.-P."/>
        </authorList>
    </citation>
    <scope>NUCLEOTIDE SEQUENCE [LARGE SCALE GENOMIC DNA]</scope>
    <source>
        <strain evidence="2 3">DSM 105783</strain>
    </source>
</reference>
<dbReference type="GO" id="GO:0016747">
    <property type="term" value="F:acyltransferase activity, transferring groups other than amino-acyl groups"/>
    <property type="evidence" value="ECO:0007669"/>
    <property type="project" value="InterPro"/>
</dbReference>
<dbReference type="Gene3D" id="3.40.630.30">
    <property type="match status" value="1"/>
</dbReference>
<evidence type="ECO:0000313" key="3">
    <source>
        <dbReference type="Proteomes" id="UP000580797"/>
    </source>
</evidence>
<dbReference type="SUPFAM" id="SSF55729">
    <property type="entry name" value="Acyl-CoA N-acyltransferases (Nat)"/>
    <property type="match status" value="1"/>
</dbReference>
<name>A0A7W8TS40_9MICC</name>
<proteinExistence type="predicted"/>
<dbReference type="InterPro" id="IPR000182">
    <property type="entry name" value="GNAT_dom"/>
</dbReference>
<dbReference type="Proteomes" id="UP000580797">
    <property type="component" value="Unassembled WGS sequence"/>
</dbReference>
<evidence type="ECO:0000259" key="1">
    <source>
        <dbReference type="Pfam" id="PF13302"/>
    </source>
</evidence>
<sequence>MNQIIVPRSHRLQYARMQESDLSEMAQLLGDPETMTYYPRPKTREEALAWIGVWGRIARKFTLRSQRPVEWVTWRSIF</sequence>
<evidence type="ECO:0000313" key="2">
    <source>
        <dbReference type="EMBL" id="MBB5511901.1"/>
    </source>
</evidence>
<dbReference type="InterPro" id="IPR016181">
    <property type="entry name" value="Acyl_CoA_acyltransferase"/>
</dbReference>